<keyword evidence="2" id="KW-1185">Reference proteome</keyword>
<organism evidence="1 2">
    <name type="scientific">Parelaphostrongylus tenuis</name>
    <name type="common">Meningeal worm</name>
    <dbReference type="NCBI Taxonomy" id="148309"/>
    <lineage>
        <taxon>Eukaryota</taxon>
        <taxon>Metazoa</taxon>
        <taxon>Ecdysozoa</taxon>
        <taxon>Nematoda</taxon>
        <taxon>Chromadorea</taxon>
        <taxon>Rhabditida</taxon>
        <taxon>Rhabditina</taxon>
        <taxon>Rhabditomorpha</taxon>
        <taxon>Strongyloidea</taxon>
        <taxon>Metastrongylidae</taxon>
        <taxon>Parelaphostrongylus</taxon>
    </lineage>
</organism>
<comment type="caution">
    <text evidence="1">The sequence shown here is derived from an EMBL/GenBank/DDBJ whole genome shotgun (WGS) entry which is preliminary data.</text>
</comment>
<sequence>MDDYASGYEFGGILECCMVIQSPKPIALVLLFSDNTSWLTSYMFGAATIDCTDEPKAMWNLRGVREHRCGMAATRLNEIDEMLIHVLNFSRHTSSVKRFFTSMNERQFVHYMIMK</sequence>
<reference evidence="1" key="1">
    <citation type="submission" date="2021-06" db="EMBL/GenBank/DDBJ databases">
        <title>Parelaphostrongylus tenuis whole genome reference sequence.</title>
        <authorList>
            <person name="Garwood T.J."/>
            <person name="Larsen P.A."/>
            <person name="Fountain-Jones N.M."/>
            <person name="Garbe J.R."/>
            <person name="Macchietto M.G."/>
            <person name="Kania S.A."/>
            <person name="Gerhold R.W."/>
            <person name="Richards J.E."/>
            <person name="Wolf T.M."/>
        </authorList>
    </citation>
    <scope>NUCLEOTIDE SEQUENCE</scope>
    <source>
        <strain evidence="1">MNPRO001-30</strain>
        <tissue evidence="1">Meninges</tissue>
    </source>
</reference>
<dbReference type="Proteomes" id="UP001196413">
    <property type="component" value="Unassembled WGS sequence"/>
</dbReference>
<dbReference type="EMBL" id="JAHQIW010004390">
    <property type="protein sequence ID" value="KAJ1362182.1"/>
    <property type="molecule type" value="Genomic_DNA"/>
</dbReference>
<proteinExistence type="predicted"/>
<accession>A0AAD5N5G5</accession>
<gene>
    <name evidence="1" type="ORF">KIN20_021618</name>
</gene>
<dbReference type="AlphaFoldDB" id="A0AAD5N5G5"/>
<name>A0AAD5N5G5_PARTN</name>
<protein>
    <submittedName>
        <fullName evidence="1">Uncharacterized protein</fullName>
    </submittedName>
</protein>
<evidence type="ECO:0000313" key="2">
    <source>
        <dbReference type="Proteomes" id="UP001196413"/>
    </source>
</evidence>
<evidence type="ECO:0000313" key="1">
    <source>
        <dbReference type="EMBL" id="KAJ1362182.1"/>
    </source>
</evidence>